<dbReference type="Pfam" id="PF00512">
    <property type="entry name" value="HisKA"/>
    <property type="match status" value="1"/>
</dbReference>
<evidence type="ECO:0000259" key="8">
    <source>
        <dbReference type="PROSITE" id="PS50109"/>
    </source>
</evidence>
<keyword evidence="5" id="KW-0418">Kinase</keyword>
<comment type="catalytic activity">
    <reaction evidence="1">
        <text>ATP + protein L-histidine = ADP + protein N-phospho-L-histidine.</text>
        <dbReference type="EC" id="2.7.13.3"/>
    </reaction>
</comment>
<keyword evidence="10" id="KW-1185">Reference proteome</keyword>
<dbReference type="GO" id="GO:0016036">
    <property type="term" value="P:cellular response to phosphate starvation"/>
    <property type="evidence" value="ECO:0007669"/>
    <property type="project" value="TreeGrafter"/>
</dbReference>
<dbReference type="Gene3D" id="1.10.287.130">
    <property type="match status" value="1"/>
</dbReference>
<dbReference type="PANTHER" id="PTHR45453">
    <property type="entry name" value="PHOSPHATE REGULON SENSOR PROTEIN PHOR"/>
    <property type="match status" value="1"/>
</dbReference>
<dbReference type="InterPro" id="IPR003661">
    <property type="entry name" value="HisK_dim/P_dom"/>
</dbReference>
<keyword evidence="6" id="KW-0902">Two-component regulatory system</keyword>
<dbReference type="Proteomes" id="UP000245647">
    <property type="component" value="Unassembled WGS sequence"/>
</dbReference>
<accession>A0A2U2PEU6</accession>
<feature type="transmembrane region" description="Helical" evidence="7">
    <location>
        <begin position="6"/>
        <end position="24"/>
    </location>
</feature>
<dbReference type="CDD" id="cd00075">
    <property type="entry name" value="HATPase"/>
    <property type="match status" value="1"/>
</dbReference>
<dbReference type="InterPro" id="IPR036890">
    <property type="entry name" value="HATPase_C_sf"/>
</dbReference>
<feature type="transmembrane region" description="Helical" evidence="7">
    <location>
        <begin position="212"/>
        <end position="233"/>
    </location>
</feature>
<dbReference type="GO" id="GO:0000155">
    <property type="term" value="F:phosphorelay sensor kinase activity"/>
    <property type="evidence" value="ECO:0007669"/>
    <property type="project" value="InterPro"/>
</dbReference>
<dbReference type="CDD" id="cd00082">
    <property type="entry name" value="HisKA"/>
    <property type="match status" value="1"/>
</dbReference>
<dbReference type="InterPro" id="IPR036097">
    <property type="entry name" value="HisK_dim/P_sf"/>
</dbReference>
<proteinExistence type="predicted"/>
<dbReference type="SMART" id="SM00387">
    <property type="entry name" value="HATPase_c"/>
    <property type="match status" value="1"/>
</dbReference>
<dbReference type="PROSITE" id="PS50109">
    <property type="entry name" value="HIS_KIN"/>
    <property type="match status" value="1"/>
</dbReference>
<evidence type="ECO:0000313" key="9">
    <source>
        <dbReference type="EMBL" id="PWG79918.1"/>
    </source>
</evidence>
<dbReference type="PANTHER" id="PTHR45453:SF1">
    <property type="entry name" value="PHOSPHATE REGULON SENSOR PROTEIN PHOR"/>
    <property type="match status" value="1"/>
</dbReference>
<dbReference type="Pfam" id="PF02518">
    <property type="entry name" value="HATPase_c"/>
    <property type="match status" value="1"/>
</dbReference>
<keyword evidence="3" id="KW-0597">Phosphoprotein</keyword>
<reference evidence="9 10" key="1">
    <citation type="submission" date="2018-04" db="EMBL/GenBank/DDBJ databases">
        <title>Pedobacter chongqingensis sp. nov., isolated from a rottenly hemp rope.</title>
        <authorList>
            <person name="Cai Y."/>
        </authorList>
    </citation>
    <scope>NUCLEOTIDE SEQUENCE [LARGE SCALE GENOMIC DNA]</scope>
    <source>
        <strain evidence="9 10">FJ4-8</strain>
    </source>
</reference>
<sequence>MRYIRLIASLSFILLITVLFYLTYNTFVLNDRQYQITEKNLLSGLYTGKIKNDNIYPGGSKILSRYLYQQKEQLEAHYAKSSSADNEYAHLVLKRLFSELRAANPMDSIFSGIKKKYQLKPELEYLLTVNSIKISRDDHPVFLFDQNKHYSFLPDKYQSSRGYILGGNLKSPLAQNLISGLTVTSTDGVRSFEVGFSFHADKNDRNWQIFKATVPAFVLALLASLSVLLIYYITYRNWIRVKRLAEMKTDFVDSITHEFHTPIATIMVANKSLQNDRVLADADKVKSLSNVIFRQSRRLELLFGQVLDIARLDHVTLEKSHEMLNELVEEIVDDYRLKAEVEDVRIYLSTIPGDVKVSLNRFWFTTMLFNIFDNAVKYNDKPEKLINVEMVQHKGEVLLRISDNGVGMDREMVTYIFEKFYRVQRKELDHIPGLGLGLYYAQQCVRAHGWKMEVKSEVNTGTEFSIFIS</sequence>
<evidence type="ECO:0000256" key="6">
    <source>
        <dbReference type="ARBA" id="ARBA00023012"/>
    </source>
</evidence>
<evidence type="ECO:0000256" key="1">
    <source>
        <dbReference type="ARBA" id="ARBA00000085"/>
    </source>
</evidence>
<dbReference type="GO" id="GO:0005886">
    <property type="term" value="C:plasma membrane"/>
    <property type="evidence" value="ECO:0007669"/>
    <property type="project" value="TreeGrafter"/>
</dbReference>
<dbReference type="SUPFAM" id="SSF47384">
    <property type="entry name" value="Homodimeric domain of signal transducing histidine kinase"/>
    <property type="match status" value="1"/>
</dbReference>
<keyword evidence="7" id="KW-0472">Membrane</keyword>
<gene>
    <name evidence="9" type="ORF">DDR33_14045</name>
</gene>
<dbReference type="SMART" id="SM00388">
    <property type="entry name" value="HisKA"/>
    <property type="match status" value="1"/>
</dbReference>
<evidence type="ECO:0000313" key="10">
    <source>
        <dbReference type="Proteomes" id="UP000245647"/>
    </source>
</evidence>
<dbReference type="GO" id="GO:0004721">
    <property type="term" value="F:phosphoprotein phosphatase activity"/>
    <property type="evidence" value="ECO:0007669"/>
    <property type="project" value="TreeGrafter"/>
</dbReference>
<evidence type="ECO:0000256" key="2">
    <source>
        <dbReference type="ARBA" id="ARBA00012438"/>
    </source>
</evidence>
<dbReference type="EC" id="2.7.13.3" evidence="2"/>
<protein>
    <recommendedName>
        <fullName evidence="2">histidine kinase</fullName>
        <ecNumber evidence="2">2.7.13.3</ecNumber>
    </recommendedName>
</protein>
<evidence type="ECO:0000256" key="4">
    <source>
        <dbReference type="ARBA" id="ARBA00022679"/>
    </source>
</evidence>
<dbReference type="PRINTS" id="PR00344">
    <property type="entry name" value="BCTRLSENSOR"/>
</dbReference>
<organism evidence="9 10">
    <name type="scientific">Pararcticibacter amylolyticus</name>
    <dbReference type="NCBI Taxonomy" id="2173175"/>
    <lineage>
        <taxon>Bacteria</taxon>
        <taxon>Pseudomonadati</taxon>
        <taxon>Bacteroidota</taxon>
        <taxon>Sphingobacteriia</taxon>
        <taxon>Sphingobacteriales</taxon>
        <taxon>Sphingobacteriaceae</taxon>
        <taxon>Pararcticibacter</taxon>
    </lineage>
</organism>
<feature type="domain" description="Histidine kinase" evidence="8">
    <location>
        <begin position="254"/>
        <end position="469"/>
    </location>
</feature>
<dbReference type="RefSeq" id="WP_109416435.1">
    <property type="nucleotide sequence ID" value="NZ_QEAS01000011.1"/>
</dbReference>
<dbReference type="InterPro" id="IPR003594">
    <property type="entry name" value="HATPase_dom"/>
</dbReference>
<keyword evidence="7" id="KW-1133">Transmembrane helix</keyword>
<comment type="caution">
    <text evidence="9">The sequence shown here is derived from an EMBL/GenBank/DDBJ whole genome shotgun (WGS) entry which is preliminary data.</text>
</comment>
<dbReference type="EMBL" id="QEAS01000011">
    <property type="protein sequence ID" value="PWG79918.1"/>
    <property type="molecule type" value="Genomic_DNA"/>
</dbReference>
<keyword evidence="4" id="KW-0808">Transferase</keyword>
<dbReference type="AlphaFoldDB" id="A0A2U2PEU6"/>
<dbReference type="OrthoDB" id="921707at2"/>
<dbReference type="InterPro" id="IPR004358">
    <property type="entry name" value="Sig_transdc_His_kin-like_C"/>
</dbReference>
<evidence type="ECO:0000256" key="7">
    <source>
        <dbReference type="SAM" id="Phobius"/>
    </source>
</evidence>
<dbReference type="InterPro" id="IPR005467">
    <property type="entry name" value="His_kinase_dom"/>
</dbReference>
<dbReference type="Gene3D" id="3.30.565.10">
    <property type="entry name" value="Histidine kinase-like ATPase, C-terminal domain"/>
    <property type="match status" value="1"/>
</dbReference>
<keyword evidence="7" id="KW-0812">Transmembrane</keyword>
<dbReference type="SUPFAM" id="SSF55874">
    <property type="entry name" value="ATPase domain of HSP90 chaperone/DNA topoisomerase II/histidine kinase"/>
    <property type="match status" value="1"/>
</dbReference>
<dbReference type="InterPro" id="IPR050351">
    <property type="entry name" value="BphY/WalK/GraS-like"/>
</dbReference>
<evidence type="ECO:0000256" key="3">
    <source>
        <dbReference type="ARBA" id="ARBA00022553"/>
    </source>
</evidence>
<evidence type="ECO:0000256" key="5">
    <source>
        <dbReference type="ARBA" id="ARBA00022777"/>
    </source>
</evidence>
<name>A0A2U2PEU6_9SPHI</name>